<dbReference type="Proteomes" id="UP000250321">
    <property type="component" value="Unassembled WGS sequence"/>
</dbReference>
<evidence type="ECO:0000313" key="2">
    <source>
        <dbReference type="EMBL" id="PQQ20350.1"/>
    </source>
</evidence>
<organism evidence="2 3">
    <name type="scientific">Prunus yedoensis var. nudiflora</name>
    <dbReference type="NCBI Taxonomy" id="2094558"/>
    <lineage>
        <taxon>Eukaryota</taxon>
        <taxon>Viridiplantae</taxon>
        <taxon>Streptophyta</taxon>
        <taxon>Embryophyta</taxon>
        <taxon>Tracheophyta</taxon>
        <taxon>Spermatophyta</taxon>
        <taxon>Magnoliopsida</taxon>
        <taxon>eudicotyledons</taxon>
        <taxon>Gunneridae</taxon>
        <taxon>Pentapetalae</taxon>
        <taxon>rosids</taxon>
        <taxon>fabids</taxon>
        <taxon>Rosales</taxon>
        <taxon>Rosaceae</taxon>
        <taxon>Amygdaloideae</taxon>
        <taxon>Amygdaleae</taxon>
        <taxon>Prunus</taxon>
    </lineage>
</organism>
<reference evidence="2 3" key="1">
    <citation type="submission" date="2018-02" db="EMBL/GenBank/DDBJ databases">
        <title>Draft genome of wild Prunus yedoensis var. nudiflora.</title>
        <authorList>
            <person name="Baek S."/>
            <person name="Kim J.-H."/>
            <person name="Choi K."/>
            <person name="Kim G.-B."/>
            <person name="Cho A."/>
            <person name="Jang H."/>
            <person name="Shin C.-H."/>
            <person name="Yu H.-J."/>
            <person name="Mun J.-H."/>
        </authorList>
    </citation>
    <scope>NUCLEOTIDE SEQUENCE [LARGE SCALE GENOMIC DNA]</scope>
    <source>
        <strain evidence="3">cv. Jeju island</strain>
        <tissue evidence="2">Leaf</tissue>
    </source>
</reference>
<comment type="caution">
    <text evidence="2">The sequence shown here is derived from an EMBL/GenBank/DDBJ whole genome shotgun (WGS) entry which is preliminary data.</text>
</comment>
<keyword evidence="3" id="KW-1185">Reference proteome</keyword>
<sequence>MVPAFKGDDCGGNAKDLGAQDCAIYSAAPGRKRGREAAGTEATGGEADEVAIVEAAIAEAPDAEAAVAEPLPVATAGPQPVTTAVPALVAAASSEPPPVVLRRPSGIVIRSVSVCSYHNNSASVTPLDEDSKAAIERLHNFLHMGVHHMTNADTFAEFRSCLDTAMALGLLDSAQLDELQVRLAEGKEMISRYAKARMRLTEGCSLEQEPATIKQQAQPVMAQLKENDLVVQRENEELEQVEAQIAELQARRELIFER</sequence>
<evidence type="ECO:0000313" key="3">
    <source>
        <dbReference type="Proteomes" id="UP000250321"/>
    </source>
</evidence>
<evidence type="ECO:0000256" key="1">
    <source>
        <dbReference type="SAM" id="Coils"/>
    </source>
</evidence>
<proteinExistence type="predicted"/>
<accession>A0A314ZNX6</accession>
<feature type="coiled-coil region" evidence="1">
    <location>
        <begin position="221"/>
        <end position="258"/>
    </location>
</feature>
<dbReference type="EMBL" id="PJQY01000037">
    <property type="protein sequence ID" value="PQQ20350.1"/>
    <property type="molecule type" value="Genomic_DNA"/>
</dbReference>
<protein>
    <submittedName>
        <fullName evidence="2">Uncharacterized protein</fullName>
    </submittedName>
</protein>
<name>A0A314ZNX6_PRUYE</name>
<keyword evidence="1" id="KW-0175">Coiled coil</keyword>
<dbReference type="AlphaFoldDB" id="A0A314ZNX6"/>
<gene>
    <name evidence="2" type="ORF">Pyn_37115</name>
</gene>